<dbReference type="InterPro" id="IPR051121">
    <property type="entry name" value="FAH"/>
</dbReference>
<reference evidence="6 7" key="1">
    <citation type="submission" date="2019-03" db="EMBL/GenBank/DDBJ databases">
        <title>Draft Genome Sequence of Duganella callidus sp. nov., a Novel Duganella Species Isolated from Cultivated Soil.</title>
        <authorList>
            <person name="Raths R."/>
            <person name="Peta V."/>
            <person name="Bucking H."/>
        </authorList>
    </citation>
    <scope>NUCLEOTIDE SEQUENCE [LARGE SCALE GENOMIC DNA]</scope>
    <source>
        <strain evidence="6 7">DN04</strain>
    </source>
</reference>
<dbReference type="RefSeq" id="WP_135203681.1">
    <property type="nucleotide sequence ID" value="NZ_SPVG01000214.1"/>
</dbReference>
<dbReference type="SUPFAM" id="SSF56529">
    <property type="entry name" value="FAH"/>
    <property type="match status" value="1"/>
</dbReference>
<dbReference type="PANTHER" id="PTHR42796:SF4">
    <property type="entry name" value="FUMARYLACETOACETATE HYDROLASE DOMAIN-CONTAINING PROTEIN 2A"/>
    <property type="match status" value="1"/>
</dbReference>
<evidence type="ECO:0000256" key="4">
    <source>
        <dbReference type="ARBA" id="ARBA00022801"/>
    </source>
</evidence>
<dbReference type="GO" id="GO:0019752">
    <property type="term" value="P:carboxylic acid metabolic process"/>
    <property type="evidence" value="ECO:0007669"/>
    <property type="project" value="UniProtKB-ARBA"/>
</dbReference>
<dbReference type="EMBL" id="SPVG01000214">
    <property type="protein sequence ID" value="TFW17002.1"/>
    <property type="molecule type" value="Genomic_DNA"/>
</dbReference>
<evidence type="ECO:0000313" key="6">
    <source>
        <dbReference type="EMBL" id="TFW17002.1"/>
    </source>
</evidence>
<dbReference type="GO" id="GO:0016787">
    <property type="term" value="F:hydrolase activity"/>
    <property type="evidence" value="ECO:0007669"/>
    <property type="project" value="UniProtKB-KW"/>
</dbReference>
<comment type="similarity">
    <text evidence="2">Belongs to the FAH family.</text>
</comment>
<proteinExistence type="inferred from homology"/>
<keyword evidence="4 6" id="KW-0378">Hydrolase</keyword>
<dbReference type="PANTHER" id="PTHR42796">
    <property type="entry name" value="FUMARYLACETOACETATE HYDROLASE DOMAIN-CONTAINING PROTEIN 2A-RELATED"/>
    <property type="match status" value="1"/>
</dbReference>
<comment type="cofactor">
    <cofactor evidence="1">
        <name>Mg(2+)</name>
        <dbReference type="ChEBI" id="CHEBI:18420"/>
    </cofactor>
</comment>
<evidence type="ECO:0000256" key="2">
    <source>
        <dbReference type="ARBA" id="ARBA00010211"/>
    </source>
</evidence>
<organism evidence="6 7">
    <name type="scientific">Duganella callida</name>
    <dbReference type="NCBI Taxonomy" id="2561932"/>
    <lineage>
        <taxon>Bacteria</taxon>
        <taxon>Pseudomonadati</taxon>
        <taxon>Pseudomonadota</taxon>
        <taxon>Betaproteobacteria</taxon>
        <taxon>Burkholderiales</taxon>
        <taxon>Oxalobacteraceae</taxon>
        <taxon>Telluria group</taxon>
        <taxon>Duganella</taxon>
    </lineage>
</organism>
<dbReference type="InterPro" id="IPR036663">
    <property type="entry name" value="Fumarylacetoacetase_C_sf"/>
</dbReference>
<evidence type="ECO:0000256" key="1">
    <source>
        <dbReference type="ARBA" id="ARBA00001946"/>
    </source>
</evidence>
<dbReference type="Pfam" id="PF01557">
    <property type="entry name" value="FAA_hydrolase"/>
    <property type="match status" value="1"/>
</dbReference>
<evidence type="ECO:0000256" key="3">
    <source>
        <dbReference type="ARBA" id="ARBA00022723"/>
    </source>
</evidence>
<dbReference type="GO" id="GO:0046872">
    <property type="term" value="F:metal ion binding"/>
    <property type="evidence" value="ECO:0007669"/>
    <property type="project" value="UniProtKB-KW"/>
</dbReference>
<dbReference type="Proteomes" id="UP000297729">
    <property type="component" value="Unassembled WGS sequence"/>
</dbReference>
<dbReference type="Gene3D" id="3.90.850.10">
    <property type="entry name" value="Fumarylacetoacetase-like, C-terminal domain"/>
    <property type="match status" value="1"/>
</dbReference>
<sequence>MRLVRYGRPGKEKPGLIDDEGKLRDLSGVIADVDAATLAPKALRKLEKLAHAALPLVRGNPRFGVPVARVGKFICIGLNYADHAAESGLPLPKEPIVFLKATSALNGPDDPIMLPQGSKKTDWEVELGVVIGSRAQYVSEADALKYVAGYCVVNDVSEREYQLERGGQWDKGKGCDTFGPVGPWLVTPEDLYDVQDLDLYLEVNGKRMQTGNTSTMVFTVAQIVSYLSRFMTLEPGDVIATGTPPGVGMGRTPKRYLKKGDRVRVGIAGLGEQQAEVIAWTVKK</sequence>
<evidence type="ECO:0000259" key="5">
    <source>
        <dbReference type="Pfam" id="PF01557"/>
    </source>
</evidence>
<keyword evidence="7" id="KW-1185">Reference proteome</keyword>
<evidence type="ECO:0000313" key="7">
    <source>
        <dbReference type="Proteomes" id="UP000297729"/>
    </source>
</evidence>
<dbReference type="GO" id="GO:0016853">
    <property type="term" value="F:isomerase activity"/>
    <property type="evidence" value="ECO:0007669"/>
    <property type="project" value="UniProtKB-ARBA"/>
</dbReference>
<dbReference type="InterPro" id="IPR011234">
    <property type="entry name" value="Fumarylacetoacetase-like_C"/>
</dbReference>
<gene>
    <name evidence="6" type="ORF">E4L98_21960</name>
</gene>
<dbReference type="AlphaFoldDB" id="A0A4Y9SBK0"/>
<protein>
    <submittedName>
        <fullName evidence="6">FAA hydrolase family protein</fullName>
    </submittedName>
</protein>
<dbReference type="FunFam" id="3.90.850.10:FF:000002">
    <property type="entry name" value="2-hydroxyhepta-2,4-diene-1,7-dioate isomerase"/>
    <property type="match status" value="1"/>
</dbReference>
<accession>A0A4Y9SBK0</accession>
<feature type="domain" description="Fumarylacetoacetase-like C-terminal" evidence="5">
    <location>
        <begin position="72"/>
        <end position="277"/>
    </location>
</feature>
<keyword evidence="3" id="KW-0479">Metal-binding</keyword>
<name>A0A4Y9SBK0_9BURK</name>
<comment type="caution">
    <text evidence="6">The sequence shown here is derived from an EMBL/GenBank/DDBJ whole genome shotgun (WGS) entry which is preliminary data.</text>
</comment>
<dbReference type="OrthoDB" id="8582489at2"/>